<proteinExistence type="predicted"/>
<evidence type="ECO:0000313" key="2">
    <source>
        <dbReference type="EMBL" id="TCN65415.1"/>
    </source>
</evidence>
<dbReference type="RefSeq" id="WP_131839792.1">
    <property type="nucleotide sequence ID" value="NZ_SLWB01000011.1"/>
</dbReference>
<gene>
    <name evidence="2" type="ORF">CLV25_11195</name>
</gene>
<protein>
    <submittedName>
        <fullName evidence="2">Permuted papain-like amidase YaeF/Yiix C92 family enzyme</fullName>
    </submittedName>
</protein>
<organism evidence="2 3">
    <name type="scientific">Acetobacteroides hydrogenigenes</name>
    <dbReference type="NCBI Taxonomy" id="979970"/>
    <lineage>
        <taxon>Bacteria</taxon>
        <taxon>Pseudomonadati</taxon>
        <taxon>Bacteroidota</taxon>
        <taxon>Bacteroidia</taxon>
        <taxon>Bacteroidales</taxon>
        <taxon>Rikenellaceae</taxon>
        <taxon>Acetobacteroides</taxon>
    </lineage>
</organism>
<dbReference type="InterPro" id="IPR038765">
    <property type="entry name" value="Papain-like_cys_pep_sf"/>
</dbReference>
<dbReference type="SUPFAM" id="SSF54001">
    <property type="entry name" value="Cysteine proteinases"/>
    <property type="match status" value="1"/>
</dbReference>
<evidence type="ECO:0000313" key="3">
    <source>
        <dbReference type="Proteomes" id="UP000294830"/>
    </source>
</evidence>
<dbReference type="Gene3D" id="3.90.1720.10">
    <property type="entry name" value="endopeptidase domain like (from Nostoc punctiforme)"/>
    <property type="match status" value="1"/>
</dbReference>
<keyword evidence="3" id="KW-1185">Reference proteome</keyword>
<feature type="signal peptide" evidence="1">
    <location>
        <begin position="1"/>
        <end position="25"/>
    </location>
</feature>
<dbReference type="EMBL" id="SLWB01000011">
    <property type="protein sequence ID" value="TCN65415.1"/>
    <property type="molecule type" value="Genomic_DNA"/>
</dbReference>
<dbReference type="InterPro" id="IPR024453">
    <property type="entry name" value="Peptidase_C92"/>
</dbReference>
<dbReference type="Proteomes" id="UP000294830">
    <property type="component" value="Unassembled WGS sequence"/>
</dbReference>
<comment type="caution">
    <text evidence="2">The sequence shown here is derived from an EMBL/GenBank/DDBJ whole genome shotgun (WGS) entry which is preliminary data.</text>
</comment>
<feature type="chain" id="PRO_5020907751" evidence="1">
    <location>
        <begin position="26"/>
        <end position="443"/>
    </location>
</feature>
<keyword evidence="1" id="KW-0732">Signal</keyword>
<evidence type="ECO:0000256" key="1">
    <source>
        <dbReference type="SAM" id="SignalP"/>
    </source>
</evidence>
<name>A0A4R2EBV0_9BACT</name>
<reference evidence="2 3" key="1">
    <citation type="submission" date="2019-03" db="EMBL/GenBank/DDBJ databases">
        <title>Genomic Encyclopedia of Archaeal and Bacterial Type Strains, Phase II (KMG-II): from individual species to whole genera.</title>
        <authorList>
            <person name="Goeker M."/>
        </authorList>
    </citation>
    <scope>NUCLEOTIDE SEQUENCE [LARGE SCALE GENOMIC DNA]</scope>
    <source>
        <strain evidence="2 3">RL-C</strain>
    </source>
</reference>
<dbReference type="OrthoDB" id="195541at2"/>
<dbReference type="AlphaFoldDB" id="A0A4R2EBV0"/>
<dbReference type="Pfam" id="PF05708">
    <property type="entry name" value="Peptidase_C92"/>
    <property type="match status" value="1"/>
</dbReference>
<sequence>MKQYICNFIHTALAAFLLLPATSLAQDEATPDSSYYSKMLSAPIVRIFSAKNGAKWIIAGKDSSLLYKINPKGDVCNMKDSANIPSSTRFSDVLIIKNNLTLVGTKGSYVYRFSKKSCSWINSSYGLTDSTIDHFEWDKRQKLLYVKTAQSRFLVKHHNKLINIRFSQIKDTLTTFDEIRHFLKQNFRWSIQKGICEVAADIDFSFRPEKFISKDELQQIKDSLRPGDIIIKRNDEQLSNVGIPGFWTHSGIYLGSLEQLDSCFKGTAILKGQSPSAYIQENYPEAYEKLEGKKGLIIEAIGKGVVINPVEHIAKVDYLAALRTTLSSEDIFKSLLTAFEYLGTPYDYLFDFSNDNKLVCSELVFLSFSASPNKQGVKFMMGDLNGETFLSPNDMAKQYSMEWKQPSPQLKLVFFYDAERRQRKSVRRNEAVFAKSWKRKSLY</sequence>
<accession>A0A4R2EBV0</accession>